<keyword evidence="1" id="KW-0732">Signal</keyword>
<evidence type="ECO:0000256" key="1">
    <source>
        <dbReference type="SAM" id="SignalP"/>
    </source>
</evidence>
<dbReference type="Proteomes" id="UP001344658">
    <property type="component" value="Unassembled WGS sequence"/>
</dbReference>
<proteinExistence type="predicted"/>
<protein>
    <submittedName>
        <fullName evidence="2">Uncharacterized protein</fullName>
    </submittedName>
</protein>
<feature type="chain" id="PRO_5045333559" evidence="1">
    <location>
        <begin position="30"/>
        <end position="117"/>
    </location>
</feature>
<reference evidence="2 3" key="1">
    <citation type="submission" date="2023-12" db="EMBL/GenBank/DDBJ databases">
        <title>Streptomyces sp. V4-01.</title>
        <authorList>
            <person name="Somphong A."/>
            <person name="Phongsopitanun W."/>
        </authorList>
    </citation>
    <scope>NUCLEOTIDE SEQUENCE [LARGE SCALE GENOMIC DNA]</scope>
    <source>
        <strain evidence="2 3">V4-01</strain>
    </source>
</reference>
<evidence type="ECO:0000313" key="2">
    <source>
        <dbReference type="EMBL" id="MEE4544485.1"/>
    </source>
</evidence>
<dbReference type="EMBL" id="JAZEWV010000018">
    <property type="protein sequence ID" value="MEE4544485.1"/>
    <property type="molecule type" value="Genomic_DNA"/>
</dbReference>
<name>A0ABU7PFB1_9ACTN</name>
<sequence>MRVKNMMRTAAVTTVVAVAGLGLTQAASAAPSNLHPNTRYYTSFYGVEGQLDTHPGDGAQSWVWAYGGSTGGYVEYQFYDNSVGRVTAAARKAHSVETDAPVWRIRACSPLGCGRWT</sequence>
<feature type="signal peptide" evidence="1">
    <location>
        <begin position="1"/>
        <end position="29"/>
    </location>
</feature>
<accession>A0ABU7PFB1</accession>
<evidence type="ECO:0000313" key="3">
    <source>
        <dbReference type="Proteomes" id="UP001344658"/>
    </source>
</evidence>
<comment type="caution">
    <text evidence="2">The sequence shown here is derived from an EMBL/GenBank/DDBJ whole genome shotgun (WGS) entry which is preliminary data.</text>
</comment>
<keyword evidence="3" id="KW-1185">Reference proteome</keyword>
<organism evidence="2 3">
    <name type="scientific">Actinacidiphila polyblastidii</name>
    <dbReference type="NCBI Taxonomy" id="3110430"/>
    <lineage>
        <taxon>Bacteria</taxon>
        <taxon>Bacillati</taxon>
        <taxon>Actinomycetota</taxon>
        <taxon>Actinomycetes</taxon>
        <taxon>Kitasatosporales</taxon>
        <taxon>Streptomycetaceae</taxon>
        <taxon>Actinacidiphila</taxon>
    </lineage>
</organism>
<gene>
    <name evidence="2" type="ORF">V2S66_21205</name>
</gene>
<dbReference type="RefSeq" id="WP_330797483.1">
    <property type="nucleotide sequence ID" value="NZ_JAZEWV010000018.1"/>
</dbReference>